<sequence>MLAPAGNLPVTTEETSLSSIDVISLSIQKLIAFVTSHRPWWSEFLPLSSIDRPSSFSSAISRAKLNLRHFTVNYSLVTAVSVTLFLIGDVTAFLTIASFAIMWLLFYFCKDHPLVLYGTNIGDCVIVVGLTFGSLWALWFTDCLKSLVLGVVTGVLFCLVHAVVRNPDDLFIQEKEVVNPSNFLHWS</sequence>
<dbReference type="GO" id="GO:0005794">
    <property type="term" value="C:Golgi apparatus"/>
    <property type="evidence" value="ECO:0007669"/>
    <property type="project" value="TreeGrafter"/>
</dbReference>
<dbReference type="Pfam" id="PF03208">
    <property type="entry name" value="PRA1"/>
    <property type="match status" value="1"/>
</dbReference>
<dbReference type="GO" id="GO:0005783">
    <property type="term" value="C:endoplasmic reticulum"/>
    <property type="evidence" value="ECO:0007669"/>
    <property type="project" value="UniProtKB-ARBA"/>
</dbReference>
<comment type="caution">
    <text evidence="8">The sequence shown here is derived from an EMBL/GenBank/DDBJ whole genome shotgun (WGS) entry which is preliminary data.</text>
</comment>
<keyword evidence="6 7" id="KW-0472">Membrane</keyword>
<evidence type="ECO:0000256" key="4">
    <source>
        <dbReference type="ARBA" id="ARBA00022692"/>
    </source>
</evidence>
<dbReference type="GO" id="GO:0016192">
    <property type="term" value="P:vesicle-mediated transport"/>
    <property type="evidence" value="ECO:0007669"/>
    <property type="project" value="TreeGrafter"/>
</dbReference>
<name>A0A6D2HHW1_9BRAS</name>
<evidence type="ECO:0000313" key="8">
    <source>
        <dbReference type="EMBL" id="CAA7015453.1"/>
    </source>
</evidence>
<comment type="subcellular location">
    <subcellularLocation>
        <location evidence="2">Endomembrane system</location>
        <topology evidence="2">Multi-pass membrane protein</topology>
    </subcellularLocation>
    <subcellularLocation>
        <location evidence="7">Membrane</location>
        <topology evidence="7">Multi-pass membrane protein</topology>
    </subcellularLocation>
</comment>
<evidence type="ECO:0000256" key="1">
    <source>
        <dbReference type="ARBA" id="ARBA00002501"/>
    </source>
</evidence>
<comment type="similarity">
    <text evidence="3 7">Belongs to the PRA1 family.</text>
</comment>
<evidence type="ECO:0000313" key="9">
    <source>
        <dbReference type="Proteomes" id="UP000467841"/>
    </source>
</evidence>
<organism evidence="8 9">
    <name type="scientific">Microthlaspi erraticum</name>
    <dbReference type="NCBI Taxonomy" id="1685480"/>
    <lineage>
        <taxon>Eukaryota</taxon>
        <taxon>Viridiplantae</taxon>
        <taxon>Streptophyta</taxon>
        <taxon>Embryophyta</taxon>
        <taxon>Tracheophyta</taxon>
        <taxon>Spermatophyta</taxon>
        <taxon>Magnoliopsida</taxon>
        <taxon>eudicotyledons</taxon>
        <taxon>Gunneridae</taxon>
        <taxon>Pentapetalae</taxon>
        <taxon>rosids</taxon>
        <taxon>malvids</taxon>
        <taxon>Brassicales</taxon>
        <taxon>Brassicaceae</taxon>
        <taxon>Coluteocarpeae</taxon>
        <taxon>Microthlaspi</taxon>
    </lineage>
</organism>
<feature type="transmembrane region" description="Helical" evidence="7">
    <location>
        <begin position="93"/>
        <end position="109"/>
    </location>
</feature>
<dbReference type="Proteomes" id="UP000467841">
    <property type="component" value="Unassembled WGS sequence"/>
</dbReference>
<proteinExistence type="inferred from homology"/>
<evidence type="ECO:0000256" key="2">
    <source>
        <dbReference type="ARBA" id="ARBA00004127"/>
    </source>
</evidence>
<feature type="transmembrane region" description="Helical" evidence="7">
    <location>
        <begin position="146"/>
        <end position="164"/>
    </location>
</feature>
<protein>
    <recommendedName>
        <fullName evidence="7">PRA1 family protein</fullName>
    </recommendedName>
</protein>
<feature type="transmembrane region" description="Helical" evidence="7">
    <location>
        <begin position="121"/>
        <end position="140"/>
    </location>
</feature>
<reference evidence="8" key="1">
    <citation type="submission" date="2020-01" db="EMBL/GenBank/DDBJ databases">
        <authorList>
            <person name="Mishra B."/>
        </authorList>
    </citation>
    <scope>NUCLEOTIDE SEQUENCE [LARGE SCALE GENOMIC DNA]</scope>
</reference>
<comment type="function">
    <text evidence="1 7">May be involved in both secretory and endocytic intracellular trafficking in the endosomal/prevacuolar compartments.</text>
</comment>
<evidence type="ECO:0000256" key="3">
    <source>
        <dbReference type="ARBA" id="ARBA00006483"/>
    </source>
</evidence>
<gene>
    <name evidence="8" type="ORF">MERR_LOCUS2688</name>
</gene>
<dbReference type="GO" id="GO:0016020">
    <property type="term" value="C:membrane"/>
    <property type="evidence" value="ECO:0007669"/>
    <property type="project" value="UniProtKB-SubCell"/>
</dbReference>
<keyword evidence="9" id="KW-1185">Reference proteome</keyword>
<keyword evidence="4 7" id="KW-0812">Transmembrane</keyword>
<evidence type="ECO:0000256" key="5">
    <source>
        <dbReference type="ARBA" id="ARBA00022989"/>
    </source>
</evidence>
<dbReference type="AlphaFoldDB" id="A0A6D2HHW1"/>
<dbReference type="PANTHER" id="PTHR19317">
    <property type="entry name" value="PRENYLATED RAB ACCEPTOR 1-RELATED"/>
    <property type="match status" value="1"/>
</dbReference>
<dbReference type="EMBL" id="CACVBM020000177">
    <property type="protein sequence ID" value="CAA7015453.1"/>
    <property type="molecule type" value="Genomic_DNA"/>
</dbReference>
<keyword evidence="7" id="KW-0813">Transport</keyword>
<evidence type="ECO:0000256" key="6">
    <source>
        <dbReference type="ARBA" id="ARBA00023136"/>
    </source>
</evidence>
<keyword evidence="5 7" id="KW-1133">Transmembrane helix</keyword>
<dbReference type="OrthoDB" id="63113at2759"/>
<evidence type="ECO:0000256" key="7">
    <source>
        <dbReference type="RuleBase" id="RU363107"/>
    </source>
</evidence>
<dbReference type="InterPro" id="IPR004895">
    <property type="entry name" value="Prenylated_rab_accept_PRA1"/>
</dbReference>
<accession>A0A6D2HHW1</accession>
<dbReference type="PANTHER" id="PTHR19317:SF53">
    <property type="entry name" value="PRA1 FAMILY PROTEIN G1"/>
    <property type="match status" value="1"/>
</dbReference>